<organism evidence="5 6">
    <name type="scientific">Vibrio inusitatus NBRC 102082</name>
    <dbReference type="NCBI Taxonomy" id="1219070"/>
    <lineage>
        <taxon>Bacteria</taxon>
        <taxon>Pseudomonadati</taxon>
        <taxon>Pseudomonadota</taxon>
        <taxon>Gammaproteobacteria</taxon>
        <taxon>Vibrionales</taxon>
        <taxon>Vibrionaceae</taxon>
        <taxon>Vibrio</taxon>
    </lineage>
</organism>
<comment type="similarity">
    <text evidence="1">Belongs to the HipA Ser/Thr kinase family.</text>
</comment>
<gene>
    <name evidence="5" type="ORF">VIN01S_31360</name>
</gene>
<evidence type="ECO:0000259" key="4">
    <source>
        <dbReference type="Pfam" id="PF07804"/>
    </source>
</evidence>
<evidence type="ECO:0000256" key="3">
    <source>
        <dbReference type="ARBA" id="ARBA00022777"/>
    </source>
</evidence>
<evidence type="ECO:0000313" key="6">
    <source>
        <dbReference type="Proteomes" id="UP000318717"/>
    </source>
</evidence>
<feature type="domain" description="HipA-like C-terminal" evidence="4">
    <location>
        <begin position="60"/>
        <end position="310"/>
    </location>
</feature>
<sequence length="349" mass="39941">MYPSNKSLISLASLNDLNREQEEYKKGEVKALLGASKYKMRLPFTREEFIHELPKKQKGMSISGYQPKLSLAINNENELGVVEDKALFILKPSPAEFPFLAENEHATMLVMKALGFDLPAFGLVRFSDQDEDSERAFIIRRYDRLREGEEAIHQEQLDAAMNVSEKYGKIKDDDEGYISYEQACKFLISSVDSSLSFKRELFNRVLTAYYLGNNDFHLRNLGLLLPEKGYAQLAPIYDYVSIAPYPDYIANETSLALPLLANEEGDNGNTSDYTSHCTYTGYDFLTFANNIGISPKLARKLIEQLCARADEIKDIYRNSFMPKADIMKVIKWIDSRHNYLNQFEHVDIV</sequence>
<dbReference type="PANTHER" id="PTHR37419">
    <property type="entry name" value="SERINE/THREONINE-PROTEIN KINASE TOXIN HIPA"/>
    <property type="match status" value="1"/>
</dbReference>
<dbReference type="EMBL" id="BJLF01000018">
    <property type="protein sequence ID" value="GEA52332.1"/>
    <property type="molecule type" value="Genomic_DNA"/>
</dbReference>
<proteinExistence type="inferred from homology"/>
<evidence type="ECO:0000256" key="2">
    <source>
        <dbReference type="ARBA" id="ARBA00022679"/>
    </source>
</evidence>
<dbReference type="GO" id="GO:0005829">
    <property type="term" value="C:cytosol"/>
    <property type="evidence" value="ECO:0007669"/>
    <property type="project" value="TreeGrafter"/>
</dbReference>
<dbReference type="InterPro" id="IPR052028">
    <property type="entry name" value="HipA_Ser/Thr_kinase"/>
</dbReference>
<keyword evidence="6" id="KW-1185">Reference proteome</keyword>
<protein>
    <submittedName>
        <fullName evidence="5">Putative kinase</fullName>
    </submittedName>
</protein>
<dbReference type="Gene3D" id="1.10.1070.20">
    <property type="match status" value="1"/>
</dbReference>
<keyword evidence="2" id="KW-0808">Transferase</keyword>
<evidence type="ECO:0000313" key="5">
    <source>
        <dbReference type="EMBL" id="GEA52332.1"/>
    </source>
</evidence>
<dbReference type="Proteomes" id="UP000318717">
    <property type="component" value="Unassembled WGS sequence"/>
</dbReference>
<comment type="caution">
    <text evidence="5">The sequence shown here is derived from an EMBL/GenBank/DDBJ whole genome shotgun (WGS) entry which is preliminary data.</text>
</comment>
<keyword evidence="3 5" id="KW-0418">Kinase</keyword>
<dbReference type="PANTHER" id="PTHR37419:SF6">
    <property type="entry name" value="KINASE HI_0665-RELATED"/>
    <property type="match status" value="1"/>
</dbReference>
<dbReference type="AlphaFoldDB" id="A0A4Y3I0E1"/>
<reference evidence="5 6" key="1">
    <citation type="submission" date="2019-06" db="EMBL/GenBank/DDBJ databases">
        <title>Whole genome shotgun sequence of Vibrio inusitatus NBRC 102082.</title>
        <authorList>
            <person name="Hosoyama A."/>
            <person name="Uohara A."/>
            <person name="Ohji S."/>
            <person name="Ichikawa N."/>
        </authorList>
    </citation>
    <scope>NUCLEOTIDE SEQUENCE [LARGE SCALE GENOMIC DNA]</scope>
    <source>
        <strain evidence="5 6">NBRC 102082</strain>
    </source>
</reference>
<accession>A0A4Y3I0E1</accession>
<dbReference type="RefSeq" id="WP_141346780.1">
    <property type="nucleotide sequence ID" value="NZ_BJLF01000018.1"/>
</dbReference>
<dbReference type="OrthoDB" id="9805913at2"/>
<dbReference type="GO" id="GO:0004674">
    <property type="term" value="F:protein serine/threonine kinase activity"/>
    <property type="evidence" value="ECO:0007669"/>
    <property type="project" value="TreeGrafter"/>
</dbReference>
<dbReference type="InterPro" id="IPR012893">
    <property type="entry name" value="HipA-like_C"/>
</dbReference>
<dbReference type="Pfam" id="PF07804">
    <property type="entry name" value="HipA_C"/>
    <property type="match status" value="1"/>
</dbReference>
<evidence type="ECO:0000256" key="1">
    <source>
        <dbReference type="ARBA" id="ARBA00010164"/>
    </source>
</evidence>
<name>A0A4Y3I0E1_9VIBR</name>